<dbReference type="RefSeq" id="WP_052176224.1">
    <property type="nucleotide sequence ID" value="NZ_FNNA01000006.1"/>
</dbReference>
<dbReference type="Proteomes" id="UP000182944">
    <property type="component" value="Unassembled WGS sequence"/>
</dbReference>
<evidence type="ECO:0000313" key="1">
    <source>
        <dbReference type="EMBL" id="SDX43964.1"/>
    </source>
</evidence>
<proteinExistence type="predicted"/>
<protein>
    <submittedName>
        <fullName evidence="1">Uncharacterized protein</fullName>
    </submittedName>
</protein>
<dbReference type="EMBL" id="FNNA01000006">
    <property type="protein sequence ID" value="SDX43964.1"/>
    <property type="molecule type" value="Genomic_DNA"/>
</dbReference>
<sequence>MSGQGAKKTALADEQRQAAWLQVADRDGFTATELATATGMSPEWARKVIREWQAEGLIAEAGQEGQTTVWKASAPPTDDQSVYARESRRPEFAMWRTMRTLRRFAAADVHLTANTDATPLTVADIQKYCSTLAEAGYLAVASKGRPGHRAAVYTIKGRPGPFPPRLVRVPAIYDPNEGSFRVLERRVRP</sequence>
<name>A0A1H3BRI1_9RHOB</name>
<dbReference type="STRING" id="1545044.SAMN05444276_106114"/>
<organism evidence="1 2">
    <name type="scientific">Paracoccus sanguinis</name>
    <dbReference type="NCBI Taxonomy" id="1545044"/>
    <lineage>
        <taxon>Bacteria</taxon>
        <taxon>Pseudomonadati</taxon>
        <taxon>Pseudomonadota</taxon>
        <taxon>Alphaproteobacteria</taxon>
        <taxon>Rhodobacterales</taxon>
        <taxon>Paracoccaceae</taxon>
        <taxon>Paracoccus</taxon>
    </lineage>
</organism>
<reference evidence="2" key="1">
    <citation type="submission" date="2016-10" db="EMBL/GenBank/DDBJ databases">
        <authorList>
            <person name="Varghese N."/>
            <person name="Submissions S."/>
        </authorList>
    </citation>
    <scope>NUCLEOTIDE SEQUENCE [LARGE SCALE GENOMIC DNA]</scope>
    <source>
        <strain evidence="2">DSM 29303</strain>
    </source>
</reference>
<keyword evidence="2" id="KW-1185">Reference proteome</keyword>
<dbReference type="Gene3D" id="1.10.10.10">
    <property type="entry name" value="Winged helix-like DNA-binding domain superfamily/Winged helix DNA-binding domain"/>
    <property type="match status" value="1"/>
</dbReference>
<dbReference type="AlphaFoldDB" id="A0A1H3BRI1"/>
<dbReference type="InterPro" id="IPR036388">
    <property type="entry name" value="WH-like_DNA-bd_sf"/>
</dbReference>
<accession>A0A1H3BRI1</accession>
<dbReference type="OrthoDB" id="8080957at2"/>
<gene>
    <name evidence="1" type="ORF">SAMN05444276_106114</name>
</gene>
<evidence type="ECO:0000313" key="2">
    <source>
        <dbReference type="Proteomes" id="UP000182944"/>
    </source>
</evidence>